<proteinExistence type="predicted"/>
<dbReference type="SMART" id="SM00256">
    <property type="entry name" value="FBOX"/>
    <property type="match status" value="1"/>
</dbReference>
<dbReference type="STRING" id="69771.A0A1V6NV82"/>
<dbReference type="AlphaFoldDB" id="A0A1V6NV82"/>
<gene>
    <name evidence="2" type="ORF">PENDEC_c034G07157</name>
</gene>
<dbReference type="Proteomes" id="UP000191522">
    <property type="component" value="Unassembled WGS sequence"/>
</dbReference>
<dbReference type="Pfam" id="PF12937">
    <property type="entry name" value="F-box-like"/>
    <property type="match status" value="1"/>
</dbReference>
<keyword evidence="3" id="KW-1185">Reference proteome</keyword>
<evidence type="ECO:0000313" key="3">
    <source>
        <dbReference type="Proteomes" id="UP000191522"/>
    </source>
</evidence>
<name>A0A1V6NV82_PENDC</name>
<reference evidence="3" key="1">
    <citation type="journal article" date="2017" name="Nat. Microbiol.">
        <title>Global analysis of biosynthetic gene clusters reveals vast potential of secondary metabolite production in Penicillium species.</title>
        <authorList>
            <person name="Nielsen J.C."/>
            <person name="Grijseels S."/>
            <person name="Prigent S."/>
            <person name="Ji B."/>
            <person name="Dainat J."/>
            <person name="Nielsen K.F."/>
            <person name="Frisvad J.C."/>
            <person name="Workman M."/>
            <person name="Nielsen J."/>
        </authorList>
    </citation>
    <scope>NUCLEOTIDE SEQUENCE [LARGE SCALE GENOMIC DNA]</scope>
    <source>
        <strain evidence="3">IBT 11843</strain>
    </source>
</reference>
<evidence type="ECO:0000259" key="1">
    <source>
        <dbReference type="PROSITE" id="PS50181"/>
    </source>
</evidence>
<dbReference type="SUPFAM" id="SSF50978">
    <property type="entry name" value="WD40 repeat-like"/>
    <property type="match status" value="1"/>
</dbReference>
<dbReference type="SUPFAM" id="SSF81383">
    <property type="entry name" value="F-box domain"/>
    <property type="match status" value="1"/>
</dbReference>
<dbReference type="Gene3D" id="1.20.1280.50">
    <property type="match status" value="1"/>
</dbReference>
<dbReference type="PROSITE" id="PS50181">
    <property type="entry name" value="FBOX"/>
    <property type="match status" value="1"/>
</dbReference>
<dbReference type="OrthoDB" id="5295250at2759"/>
<accession>A0A1V6NV82</accession>
<dbReference type="EMBL" id="MDYL01000034">
    <property type="protein sequence ID" value="OQD68507.1"/>
    <property type="molecule type" value="Genomic_DNA"/>
</dbReference>
<dbReference type="InterPro" id="IPR001810">
    <property type="entry name" value="F-box_dom"/>
</dbReference>
<protein>
    <recommendedName>
        <fullName evidence="1">F-box domain-containing protein</fullName>
    </recommendedName>
</protein>
<feature type="domain" description="F-box" evidence="1">
    <location>
        <begin position="23"/>
        <end position="70"/>
    </location>
</feature>
<evidence type="ECO:0000313" key="2">
    <source>
        <dbReference type="EMBL" id="OQD68507.1"/>
    </source>
</evidence>
<dbReference type="InterPro" id="IPR036322">
    <property type="entry name" value="WD40_repeat_dom_sf"/>
</dbReference>
<organism evidence="2 3">
    <name type="scientific">Penicillium decumbens</name>
    <dbReference type="NCBI Taxonomy" id="69771"/>
    <lineage>
        <taxon>Eukaryota</taxon>
        <taxon>Fungi</taxon>
        <taxon>Dikarya</taxon>
        <taxon>Ascomycota</taxon>
        <taxon>Pezizomycotina</taxon>
        <taxon>Eurotiomycetes</taxon>
        <taxon>Eurotiomycetidae</taxon>
        <taxon>Eurotiales</taxon>
        <taxon>Aspergillaceae</taxon>
        <taxon>Penicillium</taxon>
    </lineage>
</organism>
<dbReference type="InterPro" id="IPR036047">
    <property type="entry name" value="F-box-like_dom_sf"/>
</dbReference>
<dbReference type="CDD" id="cd09917">
    <property type="entry name" value="F-box_SF"/>
    <property type="match status" value="1"/>
</dbReference>
<comment type="caution">
    <text evidence="2">The sequence shown here is derived from an EMBL/GenBank/DDBJ whole genome shotgun (WGS) entry which is preliminary data.</text>
</comment>
<sequence length="474" mass="53964">MDQLRRDEWREVKERADKESFHCDILGKLPIEIALLVTAQLNLADLLILQRVSIRWREILSSPTVQWFTLQAVVGKDPTGQVCDRSSATRLLKKRIRMERCQPTSILRLPSPYSPAHDVPLSRSGVDYFNGMYAWLDGTDDRASVVLLNLRTGKMSRLMTENREQLSVLNISEKLIAAISTQGYCHVWDIETLEHKAFRLPSLFYKHFLISGIKILIAFDKYLVHWGFNSGLARTVNVNANIALLALDPVEDEFTVAQTYLKEDEKRFPLVSGFPLILLTKWSIISSSNDFDPWVMGYRELAFDVIPESWYLGHHRNRGQSSMYVTMLPPPYTTSDVESDDIAPGPVMASSDDYEACYAYFTLGPYFTFGPAGGPLIDMHLSVPSPGWVGPDFPSIAFLDNNLIYACGRDNKLLISRETTYDGILFTHPVQRSIPNMPCRWVYGDKDFVVAVNEDEVEIWGFDENWEFPKITAV</sequence>